<organism evidence="1 2">
    <name type="scientific">Colocasia esculenta</name>
    <name type="common">Wild taro</name>
    <name type="synonym">Arum esculentum</name>
    <dbReference type="NCBI Taxonomy" id="4460"/>
    <lineage>
        <taxon>Eukaryota</taxon>
        <taxon>Viridiplantae</taxon>
        <taxon>Streptophyta</taxon>
        <taxon>Embryophyta</taxon>
        <taxon>Tracheophyta</taxon>
        <taxon>Spermatophyta</taxon>
        <taxon>Magnoliopsida</taxon>
        <taxon>Liliopsida</taxon>
        <taxon>Araceae</taxon>
        <taxon>Aroideae</taxon>
        <taxon>Colocasieae</taxon>
        <taxon>Colocasia</taxon>
    </lineage>
</organism>
<evidence type="ECO:0000313" key="2">
    <source>
        <dbReference type="Proteomes" id="UP000652761"/>
    </source>
</evidence>
<dbReference type="AlphaFoldDB" id="A0A843X5A1"/>
<evidence type="ECO:0000313" key="1">
    <source>
        <dbReference type="EMBL" id="MQM11380.1"/>
    </source>
</evidence>
<reference evidence="1" key="1">
    <citation type="submission" date="2017-07" db="EMBL/GenBank/DDBJ databases">
        <title>Taro Niue Genome Assembly and Annotation.</title>
        <authorList>
            <person name="Atibalentja N."/>
            <person name="Keating K."/>
            <person name="Fields C.J."/>
        </authorList>
    </citation>
    <scope>NUCLEOTIDE SEQUENCE</scope>
    <source>
        <strain evidence="1">Niue_2</strain>
        <tissue evidence="1">Leaf</tissue>
    </source>
</reference>
<proteinExistence type="predicted"/>
<comment type="caution">
    <text evidence="1">The sequence shown here is derived from an EMBL/GenBank/DDBJ whole genome shotgun (WGS) entry which is preliminary data.</text>
</comment>
<accession>A0A843X5A1</accession>
<gene>
    <name evidence="1" type="ORF">Taro_044287</name>
</gene>
<dbReference type="EMBL" id="NMUH01004959">
    <property type="protein sequence ID" value="MQM11380.1"/>
    <property type="molecule type" value="Genomic_DNA"/>
</dbReference>
<name>A0A843X5A1_COLES</name>
<sequence length="79" mass="9090">MKVKCAHEGHDKRCVRGTRRKVPRGARRRDPLPAKGKYIRTRSVRLHHWGRLPLPLGHAYAQVHLDLHGDFATLCHALL</sequence>
<protein>
    <submittedName>
        <fullName evidence="1">Uncharacterized protein</fullName>
    </submittedName>
</protein>
<dbReference type="Proteomes" id="UP000652761">
    <property type="component" value="Unassembled WGS sequence"/>
</dbReference>
<keyword evidence="2" id="KW-1185">Reference proteome</keyword>